<evidence type="ECO:0008006" key="3">
    <source>
        <dbReference type="Google" id="ProtNLM"/>
    </source>
</evidence>
<dbReference type="Proteomes" id="UP000319143">
    <property type="component" value="Unassembled WGS sequence"/>
</dbReference>
<reference evidence="1 2" key="1">
    <citation type="submission" date="2019-02" db="EMBL/GenBank/DDBJ databases">
        <title>Deep-cultivation of Planctomycetes and their phenomic and genomic characterization uncovers novel biology.</title>
        <authorList>
            <person name="Wiegand S."/>
            <person name="Jogler M."/>
            <person name="Boedeker C."/>
            <person name="Pinto D."/>
            <person name="Vollmers J."/>
            <person name="Rivas-Marin E."/>
            <person name="Kohn T."/>
            <person name="Peeters S.H."/>
            <person name="Heuer A."/>
            <person name="Rast P."/>
            <person name="Oberbeckmann S."/>
            <person name="Bunk B."/>
            <person name="Jeske O."/>
            <person name="Meyerdierks A."/>
            <person name="Storesund J.E."/>
            <person name="Kallscheuer N."/>
            <person name="Luecker S."/>
            <person name="Lage O.M."/>
            <person name="Pohl T."/>
            <person name="Merkel B.J."/>
            <person name="Hornburger P."/>
            <person name="Mueller R.-W."/>
            <person name="Bruemmer F."/>
            <person name="Labrenz M."/>
            <person name="Spormann A.M."/>
            <person name="Op Den Camp H."/>
            <person name="Overmann J."/>
            <person name="Amann R."/>
            <person name="Jetten M.S.M."/>
            <person name="Mascher T."/>
            <person name="Medema M.H."/>
            <person name="Devos D.P."/>
            <person name="Kaster A.-K."/>
            <person name="Ovreas L."/>
            <person name="Rohde M."/>
            <person name="Galperin M.Y."/>
            <person name="Jogler C."/>
        </authorList>
    </citation>
    <scope>NUCLEOTIDE SEQUENCE [LARGE SCALE GENOMIC DNA]</scope>
    <source>
        <strain evidence="1 2">Poly41</strain>
    </source>
</reference>
<gene>
    <name evidence="1" type="ORF">Poly41_30900</name>
</gene>
<keyword evidence="2" id="KW-1185">Reference proteome</keyword>
<dbReference type="PROSITE" id="PS51257">
    <property type="entry name" value="PROKAR_LIPOPROTEIN"/>
    <property type="match status" value="1"/>
</dbReference>
<name>A0A5C6DMT2_9BACT</name>
<accession>A0A5C6DMT2</accession>
<protein>
    <recommendedName>
        <fullName evidence="3">Gingipain domain-containing protein</fullName>
    </recommendedName>
</protein>
<dbReference type="EMBL" id="SJPV01000004">
    <property type="protein sequence ID" value="TWU38613.1"/>
    <property type="molecule type" value="Genomic_DNA"/>
</dbReference>
<organism evidence="1 2">
    <name type="scientific">Novipirellula artificiosorum</name>
    <dbReference type="NCBI Taxonomy" id="2528016"/>
    <lineage>
        <taxon>Bacteria</taxon>
        <taxon>Pseudomonadati</taxon>
        <taxon>Planctomycetota</taxon>
        <taxon>Planctomycetia</taxon>
        <taxon>Pirellulales</taxon>
        <taxon>Pirellulaceae</taxon>
        <taxon>Novipirellula</taxon>
    </lineage>
</organism>
<proteinExistence type="predicted"/>
<sequence length="511" mass="56247">MRISLFFPVIGLIFVIGCRQGGLPTANAKNQLPKRYLVVSLFDEGDPFDRASETLVKRHQADHLHVAAELLGLLDELRTRNPDYVAFVVKPDVLDINLANRILKLSTEVDDDPFVDFAYGFITGRDADAAVKLVHAADARRGLPSISQFGVGSDQSPASMQQKGALPLRGAIIPATFYTSHGDTDETRDEEFIKKSIPQLARSPILLLASHGYPDGLVGGPKAADIQGRDFHGSVALNIACYTGVTKTWYEDDWATAKLRKREVSPETSFCLQMIDSGAAGYFAYLGPRPSGPTMIGDATLIASSGETMGEHFRQHCNSVVLAHLMSGSDRVQFKEHVDGAKLDRNQTPRQIVMASSTGGVLIGDPAWQPFAELPDTNPTVTKVQREQGKLTAEVRIEVPTFHFYASEPLNYWNDRDSAFRLETIIEVDDQNMQQVRLTKNSLGDVPHSLVAAVEQHEGKRMLHMKAVFAHPGMEDLQRLMERGLAGTFVIETSPSTSEVQPQPLRTEVTE</sequence>
<evidence type="ECO:0000313" key="2">
    <source>
        <dbReference type="Proteomes" id="UP000319143"/>
    </source>
</evidence>
<dbReference type="AlphaFoldDB" id="A0A5C6DMT2"/>
<dbReference type="RefSeq" id="WP_197231341.1">
    <property type="nucleotide sequence ID" value="NZ_SJPV01000004.1"/>
</dbReference>
<evidence type="ECO:0000313" key="1">
    <source>
        <dbReference type="EMBL" id="TWU38613.1"/>
    </source>
</evidence>
<comment type="caution">
    <text evidence="1">The sequence shown here is derived from an EMBL/GenBank/DDBJ whole genome shotgun (WGS) entry which is preliminary data.</text>
</comment>